<organism evidence="3 4">
    <name type="scientific">Aeoliella straminimaris</name>
    <dbReference type="NCBI Taxonomy" id="2954799"/>
    <lineage>
        <taxon>Bacteria</taxon>
        <taxon>Pseudomonadati</taxon>
        <taxon>Planctomycetota</taxon>
        <taxon>Planctomycetia</taxon>
        <taxon>Pirellulales</taxon>
        <taxon>Lacipirellulaceae</taxon>
        <taxon>Aeoliella</taxon>
    </lineage>
</organism>
<keyword evidence="2" id="KW-0732">Signal</keyword>
<proteinExistence type="predicted"/>
<feature type="chain" id="PRO_5040877400" evidence="2">
    <location>
        <begin position="24"/>
        <end position="256"/>
    </location>
</feature>
<evidence type="ECO:0000313" key="4">
    <source>
        <dbReference type="Proteomes" id="UP001155241"/>
    </source>
</evidence>
<evidence type="ECO:0000256" key="1">
    <source>
        <dbReference type="SAM" id="MobiDB-lite"/>
    </source>
</evidence>
<dbReference type="Proteomes" id="UP001155241">
    <property type="component" value="Unassembled WGS sequence"/>
</dbReference>
<gene>
    <name evidence="3" type="ORF">NG895_02315</name>
</gene>
<keyword evidence="4" id="KW-1185">Reference proteome</keyword>
<accession>A0A9X2JEK0</accession>
<feature type="region of interest" description="Disordered" evidence="1">
    <location>
        <begin position="229"/>
        <end position="256"/>
    </location>
</feature>
<comment type="caution">
    <text evidence="3">The sequence shown here is derived from an EMBL/GenBank/DDBJ whole genome shotgun (WGS) entry which is preliminary data.</text>
</comment>
<reference evidence="3" key="1">
    <citation type="submission" date="2022-06" db="EMBL/GenBank/DDBJ databases">
        <title>Aeoliella straminimaris, a novel planctomycete from sediments.</title>
        <authorList>
            <person name="Vitorino I.R."/>
            <person name="Lage O.M."/>
        </authorList>
    </citation>
    <scope>NUCLEOTIDE SEQUENCE</scope>
    <source>
        <strain evidence="3">ICT_H6.2</strain>
    </source>
</reference>
<name>A0A9X2JEK0_9BACT</name>
<protein>
    <submittedName>
        <fullName evidence="3">Uncharacterized protein</fullName>
    </submittedName>
</protein>
<evidence type="ECO:0000256" key="2">
    <source>
        <dbReference type="SAM" id="SignalP"/>
    </source>
</evidence>
<sequence length="256" mass="29351">MFRRFSSLLMLVGILLWPQLADAQVHHHHSGYSPGYHVDHHDHVVRDSHGHVIGRYHHDVVHENSTYVVPHAAHGDHHGTYYSQDDNYYYVPRTSSTRITQTAYKPVTVEFGGFSHVDDLASRLETLTNELCLDLHYNYRHNRGFNETYREAYQVFEVAKFIHAAEHQQDRRAIQERLQGLDELFHHVQDDVRGWSRHHVRQIGQLGILSKMDMIESTLHHLMNDVGVHQTGKGQQAPPPQGGGGVEQAPPPPTLP</sequence>
<evidence type="ECO:0000313" key="3">
    <source>
        <dbReference type="EMBL" id="MCO6042731.1"/>
    </source>
</evidence>
<dbReference type="EMBL" id="JAMXLR010000006">
    <property type="protein sequence ID" value="MCO6042731.1"/>
    <property type="molecule type" value="Genomic_DNA"/>
</dbReference>
<feature type="signal peptide" evidence="2">
    <location>
        <begin position="1"/>
        <end position="23"/>
    </location>
</feature>
<dbReference type="AlphaFoldDB" id="A0A9X2JEK0"/>
<dbReference type="RefSeq" id="WP_252850826.1">
    <property type="nucleotide sequence ID" value="NZ_JAMXLR010000006.1"/>
</dbReference>